<protein>
    <submittedName>
        <fullName evidence="1">Uncharacterized protein</fullName>
    </submittedName>
</protein>
<reference evidence="1" key="1">
    <citation type="submission" date="2016-01" db="EMBL/GenBank/DDBJ databases">
        <authorList>
            <person name="Peeters C."/>
        </authorList>
    </citation>
    <scope>NUCLEOTIDE SEQUENCE [LARGE SCALE GENOMIC DNA]</scope>
    <source>
        <strain evidence="1">LMG 29317</strain>
    </source>
</reference>
<accession>A0A158L7C6</accession>
<sequence>MLPVYAQLIGEGCVPVSSIDDDVTVKCSSRPSCDGVNALSPITAIPASRTDAGMHASVAVV</sequence>
<keyword evidence="2" id="KW-1185">Reference proteome</keyword>
<proteinExistence type="predicted"/>
<comment type="caution">
    <text evidence="1">The sequence shown here is derived from an EMBL/GenBank/DDBJ whole genome shotgun (WGS) entry which is preliminary data.</text>
</comment>
<gene>
    <name evidence="1" type="ORF">AWB74_08901</name>
</gene>
<evidence type="ECO:0000313" key="1">
    <source>
        <dbReference type="EMBL" id="SAL89061.1"/>
    </source>
</evidence>
<organism evidence="1 2">
    <name type="scientific">Caballeronia arvi</name>
    <dbReference type="NCBI Taxonomy" id="1777135"/>
    <lineage>
        <taxon>Bacteria</taxon>
        <taxon>Pseudomonadati</taxon>
        <taxon>Pseudomonadota</taxon>
        <taxon>Betaproteobacteria</taxon>
        <taxon>Burkholderiales</taxon>
        <taxon>Burkholderiaceae</taxon>
        <taxon>Caballeronia</taxon>
    </lineage>
</organism>
<name>A0A158L7C6_9BURK</name>
<dbReference type="Proteomes" id="UP000055019">
    <property type="component" value="Unassembled WGS sequence"/>
</dbReference>
<evidence type="ECO:0000313" key="2">
    <source>
        <dbReference type="Proteomes" id="UP000055019"/>
    </source>
</evidence>
<dbReference type="AlphaFoldDB" id="A0A158L7C6"/>
<dbReference type="EMBL" id="FCOM02000331">
    <property type="protein sequence ID" value="SAL89061.1"/>
    <property type="molecule type" value="Genomic_DNA"/>
</dbReference>